<dbReference type="EMBL" id="CP112998">
    <property type="protein sequence ID" value="WAC15024.1"/>
    <property type="molecule type" value="Genomic_DNA"/>
</dbReference>
<dbReference type="PANTHER" id="PTHR43280:SF27">
    <property type="entry name" value="TRANSCRIPTIONAL REGULATOR MTLR"/>
    <property type="match status" value="1"/>
</dbReference>
<dbReference type="Pfam" id="PF02311">
    <property type="entry name" value="AraC_binding"/>
    <property type="match status" value="1"/>
</dbReference>
<protein>
    <submittedName>
        <fullName evidence="5">AraC family transcriptional regulator</fullName>
    </submittedName>
</protein>
<dbReference type="AlphaFoldDB" id="A0A9E8NJ85"/>
<evidence type="ECO:0000313" key="5">
    <source>
        <dbReference type="EMBL" id="WAC15024.1"/>
    </source>
</evidence>
<dbReference type="KEGG" id="dpf:ON006_13865"/>
<dbReference type="Gene3D" id="1.10.10.60">
    <property type="entry name" value="Homeodomain-like"/>
    <property type="match status" value="2"/>
</dbReference>
<dbReference type="SUPFAM" id="SSF46689">
    <property type="entry name" value="Homeodomain-like"/>
    <property type="match status" value="2"/>
</dbReference>
<keyword evidence="2" id="KW-0238">DNA-binding</keyword>
<name>A0A9E8NJ85_9BACT</name>
<dbReference type="Proteomes" id="UP001164653">
    <property type="component" value="Chromosome"/>
</dbReference>
<dbReference type="GO" id="GO:0043565">
    <property type="term" value="F:sequence-specific DNA binding"/>
    <property type="evidence" value="ECO:0007669"/>
    <property type="project" value="InterPro"/>
</dbReference>
<dbReference type="InterPro" id="IPR018062">
    <property type="entry name" value="HTH_AraC-typ_CS"/>
</dbReference>
<sequence length="293" mass="33021">MITLHAHPGSDSGNFKTGAIRFFDGYDPSGHFSHSHSQVELICVLAGQTSILVGGHVEQSTAGDIFLVGSGLPHSIHTVSSEQTRVAIVHFDEIFLDDLIAIIKDFQLTGHFAYLCSQGTLWRNQTEGLVPQILKLKDTEGMNAVIVLVRILSGLLGQRKYQTLNQSRPKLVPVLDSNEDKIRVVFDYTEQHYREAITLPQIAAVINFTETSFCRYFKKWTGKSYYHYLNEVRIDKACALLMEDSSKTIEEVCYTIGYSSPSTFYKHFKKVLNMAPGTYLEKINSYKQQNIIS</sequence>
<evidence type="ECO:0000256" key="1">
    <source>
        <dbReference type="ARBA" id="ARBA00023015"/>
    </source>
</evidence>
<dbReference type="InterPro" id="IPR009057">
    <property type="entry name" value="Homeodomain-like_sf"/>
</dbReference>
<keyword evidence="6" id="KW-1185">Reference proteome</keyword>
<feature type="domain" description="HTH araC/xylS-type" evidence="4">
    <location>
        <begin position="183"/>
        <end position="282"/>
    </location>
</feature>
<evidence type="ECO:0000259" key="4">
    <source>
        <dbReference type="PROSITE" id="PS01124"/>
    </source>
</evidence>
<dbReference type="SUPFAM" id="SSF51182">
    <property type="entry name" value="RmlC-like cupins"/>
    <property type="match status" value="1"/>
</dbReference>
<dbReference type="PROSITE" id="PS00041">
    <property type="entry name" value="HTH_ARAC_FAMILY_1"/>
    <property type="match status" value="1"/>
</dbReference>
<keyword evidence="1" id="KW-0805">Transcription regulation</keyword>
<dbReference type="GO" id="GO:0003700">
    <property type="term" value="F:DNA-binding transcription factor activity"/>
    <property type="evidence" value="ECO:0007669"/>
    <property type="project" value="InterPro"/>
</dbReference>
<accession>A0A9E8NJ85</accession>
<evidence type="ECO:0000256" key="2">
    <source>
        <dbReference type="ARBA" id="ARBA00023125"/>
    </source>
</evidence>
<gene>
    <name evidence="5" type="ORF">ON006_13865</name>
</gene>
<dbReference type="InterPro" id="IPR018060">
    <property type="entry name" value="HTH_AraC"/>
</dbReference>
<proteinExistence type="predicted"/>
<dbReference type="InterPro" id="IPR003313">
    <property type="entry name" value="AraC-bd"/>
</dbReference>
<dbReference type="PANTHER" id="PTHR43280">
    <property type="entry name" value="ARAC-FAMILY TRANSCRIPTIONAL REGULATOR"/>
    <property type="match status" value="1"/>
</dbReference>
<reference evidence="5" key="1">
    <citation type="submission" date="2022-11" db="EMBL/GenBank/DDBJ databases">
        <title>Dyadobacter pollutisoli sp. nov., isolated from plastic dumped soil.</title>
        <authorList>
            <person name="Kim J.M."/>
            <person name="Kim K.R."/>
            <person name="Lee J.K."/>
            <person name="Hao L."/>
            <person name="Jeon C.O."/>
        </authorList>
    </citation>
    <scope>NUCLEOTIDE SEQUENCE</scope>
    <source>
        <strain evidence="5">U1</strain>
    </source>
</reference>
<dbReference type="Gene3D" id="2.60.120.10">
    <property type="entry name" value="Jelly Rolls"/>
    <property type="match status" value="1"/>
</dbReference>
<keyword evidence="3" id="KW-0804">Transcription</keyword>
<dbReference type="SMART" id="SM00342">
    <property type="entry name" value="HTH_ARAC"/>
    <property type="match status" value="1"/>
</dbReference>
<evidence type="ECO:0000256" key="3">
    <source>
        <dbReference type="ARBA" id="ARBA00023163"/>
    </source>
</evidence>
<evidence type="ECO:0000313" key="6">
    <source>
        <dbReference type="Proteomes" id="UP001164653"/>
    </source>
</evidence>
<dbReference type="InterPro" id="IPR014710">
    <property type="entry name" value="RmlC-like_jellyroll"/>
</dbReference>
<dbReference type="InterPro" id="IPR011051">
    <property type="entry name" value="RmlC_Cupin_sf"/>
</dbReference>
<dbReference type="PROSITE" id="PS01124">
    <property type="entry name" value="HTH_ARAC_FAMILY_2"/>
    <property type="match status" value="1"/>
</dbReference>
<organism evidence="5 6">
    <name type="scientific">Dyadobacter pollutisoli</name>
    <dbReference type="NCBI Taxonomy" id="2910158"/>
    <lineage>
        <taxon>Bacteria</taxon>
        <taxon>Pseudomonadati</taxon>
        <taxon>Bacteroidota</taxon>
        <taxon>Cytophagia</taxon>
        <taxon>Cytophagales</taxon>
        <taxon>Spirosomataceae</taxon>
        <taxon>Dyadobacter</taxon>
    </lineage>
</organism>
<dbReference type="Pfam" id="PF12833">
    <property type="entry name" value="HTH_18"/>
    <property type="match status" value="1"/>
</dbReference>
<dbReference type="RefSeq" id="WP_244820391.1">
    <property type="nucleotide sequence ID" value="NZ_CP112998.1"/>
</dbReference>